<dbReference type="Proteomes" id="UP001157353">
    <property type="component" value="Unassembled WGS sequence"/>
</dbReference>
<gene>
    <name evidence="1" type="ORF">GCM10007916_28540</name>
</gene>
<reference evidence="2" key="1">
    <citation type="journal article" date="2019" name="Int. J. Syst. Evol. Microbiol.">
        <title>The Global Catalogue of Microorganisms (GCM) 10K type strain sequencing project: providing services to taxonomists for standard genome sequencing and annotation.</title>
        <authorList>
            <consortium name="The Broad Institute Genomics Platform"/>
            <consortium name="The Broad Institute Genome Sequencing Center for Infectious Disease"/>
            <person name="Wu L."/>
            <person name="Ma J."/>
        </authorList>
    </citation>
    <scope>NUCLEOTIDE SEQUENCE [LARGE SCALE GENOMIC DNA]</scope>
    <source>
        <strain evidence="2">NBRC 103166</strain>
    </source>
</reference>
<keyword evidence="2" id="KW-1185">Reference proteome</keyword>
<protein>
    <recommendedName>
        <fullName evidence="3">IS1 family transposase</fullName>
    </recommendedName>
</protein>
<comment type="caution">
    <text evidence="1">The sequence shown here is derived from an EMBL/GenBank/DDBJ whole genome shotgun (WGS) entry which is preliminary data.</text>
</comment>
<name>A0ABQ6E2Y9_9GAMM</name>
<evidence type="ECO:0000313" key="2">
    <source>
        <dbReference type="Proteomes" id="UP001157353"/>
    </source>
</evidence>
<dbReference type="RefSeq" id="WP_284204896.1">
    <property type="nucleotide sequence ID" value="NZ_BSPQ01000015.1"/>
</dbReference>
<evidence type="ECO:0008006" key="3">
    <source>
        <dbReference type="Google" id="ProtNLM"/>
    </source>
</evidence>
<dbReference type="EMBL" id="BSPQ01000015">
    <property type="protein sequence ID" value="GLS91784.1"/>
    <property type="molecule type" value="Genomic_DNA"/>
</dbReference>
<organism evidence="1 2">
    <name type="scientific">Psychromonas marina</name>
    <dbReference type="NCBI Taxonomy" id="88364"/>
    <lineage>
        <taxon>Bacteria</taxon>
        <taxon>Pseudomonadati</taxon>
        <taxon>Pseudomonadota</taxon>
        <taxon>Gammaproteobacteria</taxon>
        <taxon>Alteromonadales</taxon>
        <taxon>Psychromonadaceae</taxon>
        <taxon>Psychromonas</taxon>
    </lineage>
</organism>
<evidence type="ECO:0000313" key="1">
    <source>
        <dbReference type="EMBL" id="GLS91784.1"/>
    </source>
</evidence>
<accession>A0ABQ6E2Y9</accession>
<proteinExistence type="predicted"/>
<sequence length="457" mass="52530">MIKFTKDFNSCKTVSCKNFGIPNSETYIQKSERLGYLSTECTLCGSNPPWINNHLIKEVLAEKQEAQFGQKIIGCQKCRPYFFMPLAPKAKRHGFTSAGTQRKKCNQCASVFTLPEYKNREALKAVLVSVLSKGELSKDTLTSSIKESGLSSRLYYFYLNKLALIFSNFSRLQEQPVITRKYMGMHSEGRVISLNHQRGLYNLFTAEVESGYILLQTNNLTHQEIGKDFIYNETESTVATNIASNDLEAILLARYHSNLKRNHFEQLIMGKLKPIANCTAIYPDKVAYLHFQLLTYFTNNIEQYDHYIEHESTLRSAALISSLADINNKKADIYFLLPFENSNESLTGKRFGWWNDIWFSQEKGAICPITSKSNEMPNLNTIKCDAIEDFYRFLNKQLNKNSNSMQVLDNLSEIYRVIYNYCEPQKEKTSAMLLGISDRIYQPEQLLDEALERLQAD</sequence>